<reference evidence="2 3" key="1">
    <citation type="submission" date="2024-04" db="EMBL/GenBank/DDBJ databases">
        <title>Genome assembly C_amara_ONT_v2.</title>
        <authorList>
            <person name="Yant L."/>
            <person name="Moore C."/>
            <person name="Slenker M."/>
        </authorList>
    </citation>
    <scope>NUCLEOTIDE SEQUENCE [LARGE SCALE GENOMIC DNA]</scope>
    <source>
        <tissue evidence="2">Leaf</tissue>
    </source>
</reference>
<dbReference type="AlphaFoldDB" id="A0ABD1AA93"/>
<accession>A0ABD1AA93</accession>
<dbReference type="PANTHER" id="PTHR35495">
    <property type="entry name" value="OS06G0679600 PROTEIN"/>
    <property type="match status" value="1"/>
</dbReference>
<evidence type="ECO:0000256" key="1">
    <source>
        <dbReference type="SAM" id="MobiDB-lite"/>
    </source>
</evidence>
<comment type="caution">
    <text evidence="2">The sequence shown here is derived from an EMBL/GenBank/DDBJ whole genome shotgun (WGS) entry which is preliminary data.</text>
</comment>
<dbReference type="PANTHER" id="PTHR35495:SF12">
    <property type="entry name" value="(RAPE) HYPOTHETICAL PROTEIN"/>
    <property type="match status" value="1"/>
</dbReference>
<feature type="compositionally biased region" description="Polar residues" evidence="1">
    <location>
        <begin position="31"/>
        <end position="41"/>
    </location>
</feature>
<evidence type="ECO:0000313" key="2">
    <source>
        <dbReference type="EMBL" id="KAL1203016.1"/>
    </source>
</evidence>
<protein>
    <submittedName>
        <fullName evidence="2">Uncharacterized protein</fullName>
    </submittedName>
</protein>
<sequence>MKGISRSPVRRNDGFHHYLKPGALAQIRNSRINARSNSPLTRSLPDRVDPPCPSSETSVAEAPPQTLTLDQMPELLSKIYGPFRIGRKKLGPARSVLRTMMNLNPSPNSILESTNGNSNVLSNDVVAAR</sequence>
<keyword evidence="3" id="KW-1185">Reference proteome</keyword>
<gene>
    <name evidence="2" type="ORF">V5N11_015265</name>
</gene>
<name>A0ABD1AA93_CARAN</name>
<dbReference type="EMBL" id="JBANAX010000566">
    <property type="protein sequence ID" value="KAL1203016.1"/>
    <property type="molecule type" value="Genomic_DNA"/>
</dbReference>
<proteinExistence type="predicted"/>
<evidence type="ECO:0000313" key="3">
    <source>
        <dbReference type="Proteomes" id="UP001558713"/>
    </source>
</evidence>
<organism evidence="2 3">
    <name type="scientific">Cardamine amara subsp. amara</name>
    <dbReference type="NCBI Taxonomy" id="228776"/>
    <lineage>
        <taxon>Eukaryota</taxon>
        <taxon>Viridiplantae</taxon>
        <taxon>Streptophyta</taxon>
        <taxon>Embryophyta</taxon>
        <taxon>Tracheophyta</taxon>
        <taxon>Spermatophyta</taxon>
        <taxon>Magnoliopsida</taxon>
        <taxon>eudicotyledons</taxon>
        <taxon>Gunneridae</taxon>
        <taxon>Pentapetalae</taxon>
        <taxon>rosids</taxon>
        <taxon>malvids</taxon>
        <taxon>Brassicales</taxon>
        <taxon>Brassicaceae</taxon>
        <taxon>Cardamineae</taxon>
        <taxon>Cardamine</taxon>
    </lineage>
</organism>
<dbReference type="Proteomes" id="UP001558713">
    <property type="component" value="Unassembled WGS sequence"/>
</dbReference>
<feature type="region of interest" description="Disordered" evidence="1">
    <location>
        <begin position="31"/>
        <end position="64"/>
    </location>
</feature>